<proteinExistence type="predicted"/>
<comment type="caution">
    <text evidence="2">The sequence shown here is derived from an EMBL/GenBank/DDBJ whole genome shotgun (WGS) entry which is preliminary data.</text>
</comment>
<evidence type="ECO:0000256" key="1">
    <source>
        <dbReference type="SAM" id="MobiDB-lite"/>
    </source>
</evidence>
<dbReference type="OrthoDB" id="8479878at2"/>
<evidence type="ECO:0000313" key="2">
    <source>
        <dbReference type="EMBL" id="TQV83812.1"/>
    </source>
</evidence>
<feature type="region of interest" description="Disordered" evidence="1">
    <location>
        <begin position="546"/>
        <end position="577"/>
    </location>
</feature>
<name>A0A545U2V8_9PROT</name>
<evidence type="ECO:0000313" key="3">
    <source>
        <dbReference type="Proteomes" id="UP000315252"/>
    </source>
</evidence>
<dbReference type="EMBL" id="VHSH01000001">
    <property type="protein sequence ID" value="TQV83812.1"/>
    <property type="molecule type" value="Genomic_DNA"/>
</dbReference>
<dbReference type="RefSeq" id="WP_142895047.1">
    <property type="nucleotide sequence ID" value="NZ_ML660052.1"/>
</dbReference>
<sequence>MTVSGQALADSGISYISQLDLALIEVVSDGENYTSVPGSSPAIKGKMKMFLNAHKYGRVKSWALWPSIQADDTPKKQYQNFKYSKSYPIGDRPKKVERELPFAIYVQAYKTYAKDACNQMASRLRNEQGYSNEEIFSVDRVLSVKVRAEVSWEMSGAANDDPPPVQVDGGTPGANPLIKPVSINCKKAPPIPPAVTGSAVVVQGYDPINFAGKCQMKLNGSIISNVPGVDVTFRYVDGTGKESDLKSVTTNANRSATFEHKYPLGPGHKTGKVRIVGQNFNFTSNWKDYDFECGAEPTNDLQTFLPPKATLLQVGAMAPEFQYKGHICPVKAKMIGGYKGRGKVSGKAVLAAKGQPKVMKSYSIEDSQTKYIDGEFVLPWQSVQGSLQQTVNFELIILNAQGAQVDYMKKSVNFACTKTAAVGKLGVGGVTPPPTQPTGKTVATQAKQKIVILAPRNRIRNGKIRLSGAKPDQVHSLVFLRKTKNGYKLHTSAQLPQQMTGAKGSFNLNALSGGDWQLRVCPPGGNGQFTGPQQCKHANFYLPKKTKPLGKVKTPGKPGPGPGPKPKVYKIVPGAGS</sequence>
<protein>
    <submittedName>
        <fullName evidence="2">Uncharacterized protein</fullName>
    </submittedName>
</protein>
<dbReference type="AlphaFoldDB" id="A0A545U2V8"/>
<organism evidence="2 3">
    <name type="scientific">Denitrobaculum tricleocarpae</name>
    <dbReference type="NCBI Taxonomy" id="2591009"/>
    <lineage>
        <taxon>Bacteria</taxon>
        <taxon>Pseudomonadati</taxon>
        <taxon>Pseudomonadota</taxon>
        <taxon>Alphaproteobacteria</taxon>
        <taxon>Rhodospirillales</taxon>
        <taxon>Rhodospirillaceae</taxon>
        <taxon>Denitrobaculum</taxon>
    </lineage>
</organism>
<gene>
    <name evidence="2" type="ORF">FKG95_04325</name>
</gene>
<dbReference type="Proteomes" id="UP000315252">
    <property type="component" value="Unassembled WGS sequence"/>
</dbReference>
<reference evidence="2 3" key="1">
    <citation type="submission" date="2019-06" db="EMBL/GenBank/DDBJ databases">
        <title>Whole genome sequence for Rhodospirillaceae sp. R148.</title>
        <authorList>
            <person name="Wang G."/>
        </authorList>
    </citation>
    <scope>NUCLEOTIDE SEQUENCE [LARGE SCALE GENOMIC DNA]</scope>
    <source>
        <strain evidence="2 3">R148</strain>
    </source>
</reference>
<accession>A0A545U2V8</accession>
<keyword evidence="3" id="KW-1185">Reference proteome</keyword>